<gene>
    <name evidence="3" type="ORF">GCM10022402_07820</name>
</gene>
<dbReference type="RefSeq" id="WP_425567426.1">
    <property type="nucleotide sequence ID" value="NZ_BAABDD010000003.1"/>
</dbReference>
<evidence type="ECO:0000256" key="1">
    <source>
        <dbReference type="SAM" id="MobiDB-lite"/>
    </source>
</evidence>
<dbReference type="SUPFAM" id="SSF46955">
    <property type="entry name" value="Putative DNA-binding domain"/>
    <property type="match status" value="1"/>
</dbReference>
<dbReference type="Gene3D" id="1.10.10.10">
    <property type="entry name" value="Winged helix-like DNA-binding domain superfamily/Winged helix DNA-binding domain"/>
    <property type="match status" value="1"/>
</dbReference>
<organism evidence="3 4">
    <name type="scientific">Salinactinospora qingdaonensis</name>
    <dbReference type="NCBI Taxonomy" id="702744"/>
    <lineage>
        <taxon>Bacteria</taxon>
        <taxon>Bacillati</taxon>
        <taxon>Actinomycetota</taxon>
        <taxon>Actinomycetes</taxon>
        <taxon>Streptosporangiales</taxon>
        <taxon>Nocardiopsidaceae</taxon>
        <taxon>Salinactinospora</taxon>
    </lineage>
</organism>
<feature type="compositionally biased region" description="Polar residues" evidence="1">
    <location>
        <begin position="1"/>
        <end position="18"/>
    </location>
</feature>
<proteinExistence type="predicted"/>
<dbReference type="InterPro" id="IPR009061">
    <property type="entry name" value="DNA-bd_dom_put_sf"/>
</dbReference>
<name>A0ABP7F1F8_9ACTN</name>
<dbReference type="InterPro" id="IPR041657">
    <property type="entry name" value="HTH_17"/>
</dbReference>
<dbReference type="InterPro" id="IPR036388">
    <property type="entry name" value="WH-like_DNA-bd_sf"/>
</dbReference>
<accession>A0ABP7F1F8</accession>
<dbReference type="Proteomes" id="UP001500908">
    <property type="component" value="Unassembled WGS sequence"/>
</dbReference>
<protein>
    <recommendedName>
        <fullName evidence="2">Helix-turn-helix domain-containing protein</fullName>
    </recommendedName>
</protein>
<keyword evidence="4" id="KW-1185">Reference proteome</keyword>
<dbReference type="EMBL" id="BAABDD010000003">
    <property type="protein sequence ID" value="GAA3729582.1"/>
    <property type="molecule type" value="Genomic_DNA"/>
</dbReference>
<evidence type="ECO:0000313" key="3">
    <source>
        <dbReference type="EMBL" id="GAA3729582.1"/>
    </source>
</evidence>
<feature type="domain" description="Helix-turn-helix" evidence="2">
    <location>
        <begin position="29"/>
        <end position="77"/>
    </location>
</feature>
<reference evidence="4" key="1">
    <citation type="journal article" date="2019" name="Int. J. Syst. Evol. Microbiol.">
        <title>The Global Catalogue of Microorganisms (GCM) 10K type strain sequencing project: providing services to taxonomists for standard genome sequencing and annotation.</title>
        <authorList>
            <consortium name="The Broad Institute Genomics Platform"/>
            <consortium name="The Broad Institute Genome Sequencing Center for Infectious Disease"/>
            <person name="Wu L."/>
            <person name="Ma J."/>
        </authorList>
    </citation>
    <scope>NUCLEOTIDE SEQUENCE [LARGE SCALE GENOMIC DNA]</scope>
    <source>
        <strain evidence="4">JCM 17137</strain>
    </source>
</reference>
<evidence type="ECO:0000313" key="4">
    <source>
        <dbReference type="Proteomes" id="UP001500908"/>
    </source>
</evidence>
<comment type="caution">
    <text evidence="3">The sequence shown here is derived from an EMBL/GenBank/DDBJ whole genome shotgun (WGS) entry which is preliminary data.</text>
</comment>
<sequence length="78" mass="8671">MTTPTTTGVGDEGSTSAVTRPHKAPSLWSVKDTAAFLGVPAKTLYQWRYLEVGPPSHRIGRHLRYDPAEVRAWVLRQP</sequence>
<feature type="region of interest" description="Disordered" evidence="1">
    <location>
        <begin position="1"/>
        <end position="23"/>
    </location>
</feature>
<dbReference type="Pfam" id="PF12728">
    <property type="entry name" value="HTH_17"/>
    <property type="match status" value="1"/>
</dbReference>
<evidence type="ECO:0000259" key="2">
    <source>
        <dbReference type="Pfam" id="PF12728"/>
    </source>
</evidence>